<evidence type="ECO:0000256" key="1">
    <source>
        <dbReference type="SAM" id="Phobius"/>
    </source>
</evidence>
<dbReference type="EMBL" id="JAAIIF010000009">
    <property type="protein sequence ID" value="NMM96564.1"/>
    <property type="molecule type" value="Genomic_DNA"/>
</dbReference>
<proteinExistence type="predicted"/>
<feature type="transmembrane region" description="Helical" evidence="1">
    <location>
        <begin position="116"/>
        <end position="136"/>
    </location>
</feature>
<keyword evidence="1" id="KW-0472">Membrane</keyword>
<keyword evidence="3" id="KW-1185">Reference proteome</keyword>
<comment type="caution">
    <text evidence="2">The sequence shown here is derived from an EMBL/GenBank/DDBJ whole genome shotgun (WGS) entry which is preliminary data.</text>
</comment>
<feature type="transmembrane region" description="Helical" evidence="1">
    <location>
        <begin position="6"/>
        <end position="25"/>
    </location>
</feature>
<gene>
    <name evidence="2" type="ORF">G1C98_1300</name>
</gene>
<dbReference type="RefSeq" id="WP_169080460.1">
    <property type="nucleotide sequence ID" value="NZ_JAAIIF010000009.1"/>
</dbReference>
<dbReference type="Proteomes" id="UP000529710">
    <property type="component" value="Unassembled WGS sequence"/>
</dbReference>
<keyword evidence="1" id="KW-1133">Transmembrane helix</keyword>
<protein>
    <submittedName>
        <fullName evidence="2">Uncharacterized protein</fullName>
    </submittedName>
</protein>
<feature type="transmembrane region" description="Helical" evidence="1">
    <location>
        <begin position="89"/>
        <end position="110"/>
    </location>
</feature>
<sequence length="153" mass="16930">MTFLVILGGIIIGIFLAVLTGLVLLDMSPLGHSIAAAINWFTSKFIGDLVGGTFITGFYILLVFFVLGVLIPAQCYIVGLLLEWQTDSIIDIPIDIIASALIPVLMYVFLDNSPVMAIAAILMFLMSSWELVGSVIESRRIDRRERRKRGQRK</sequence>
<name>A0A7Y0EUC4_9BIFI</name>
<keyword evidence="1" id="KW-0812">Transmembrane</keyword>
<reference evidence="2 3" key="1">
    <citation type="submission" date="2020-02" db="EMBL/GenBank/DDBJ databases">
        <title>Characterization of phylogenetic diversity of novel bifidobacterial species isolated in Czech ZOOs.</title>
        <authorList>
            <person name="Lugli G.A."/>
            <person name="Vera N.B."/>
            <person name="Ventura M."/>
        </authorList>
    </citation>
    <scope>NUCLEOTIDE SEQUENCE [LARGE SCALE GENOMIC DNA]</scope>
    <source>
        <strain evidence="2 3">DSM 109960</strain>
    </source>
</reference>
<accession>A0A7Y0EUC4</accession>
<evidence type="ECO:0000313" key="3">
    <source>
        <dbReference type="Proteomes" id="UP000529710"/>
    </source>
</evidence>
<evidence type="ECO:0000313" key="2">
    <source>
        <dbReference type="EMBL" id="NMM96564.1"/>
    </source>
</evidence>
<organism evidence="2 3">
    <name type="scientific">Bifidobacterium erythrocebi</name>
    <dbReference type="NCBI Taxonomy" id="2675325"/>
    <lineage>
        <taxon>Bacteria</taxon>
        <taxon>Bacillati</taxon>
        <taxon>Actinomycetota</taxon>
        <taxon>Actinomycetes</taxon>
        <taxon>Bifidobacteriales</taxon>
        <taxon>Bifidobacteriaceae</taxon>
        <taxon>Bifidobacterium</taxon>
    </lineage>
</organism>
<dbReference type="AlphaFoldDB" id="A0A7Y0EUC4"/>